<dbReference type="GO" id="GO:0004131">
    <property type="term" value="F:cytosine deaminase activity"/>
    <property type="evidence" value="ECO:0007669"/>
    <property type="project" value="UniProtKB-EC"/>
</dbReference>
<dbReference type="InterPro" id="IPR002125">
    <property type="entry name" value="CMP_dCMP_dom"/>
</dbReference>
<comment type="similarity">
    <text evidence="4">Belongs to the cytidine and deoxycytidylate deaminase family.</text>
</comment>
<evidence type="ECO:0000313" key="19">
    <source>
        <dbReference type="Proteomes" id="UP000703269"/>
    </source>
</evidence>
<dbReference type="Pfam" id="PF00383">
    <property type="entry name" value="dCMP_cyt_deam_1"/>
    <property type="match status" value="1"/>
</dbReference>
<evidence type="ECO:0000256" key="2">
    <source>
        <dbReference type="ARBA" id="ARBA00004123"/>
    </source>
</evidence>
<evidence type="ECO:0000259" key="17">
    <source>
        <dbReference type="PROSITE" id="PS51747"/>
    </source>
</evidence>
<evidence type="ECO:0000256" key="14">
    <source>
        <dbReference type="ARBA" id="ARBA00066550"/>
    </source>
</evidence>
<evidence type="ECO:0000256" key="6">
    <source>
        <dbReference type="ARBA" id="ARBA00022490"/>
    </source>
</evidence>
<dbReference type="GO" id="GO:0008835">
    <property type="term" value="F:diaminohydroxyphosphoribosylaminopyrimidine deaminase activity"/>
    <property type="evidence" value="ECO:0007669"/>
    <property type="project" value="TreeGrafter"/>
</dbReference>
<comment type="subcellular location">
    <subcellularLocation>
        <location evidence="3">Cytoplasm</location>
    </subcellularLocation>
    <subcellularLocation>
        <location evidence="2">Nucleus</location>
    </subcellularLocation>
</comment>
<evidence type="ECO:0000256" key="15">
    <source>
        <dbReference type="ARBA" id="ARBA00074321"/>
    </source>
</evidence>
<dbReference type="EMBL" id="BPQB01000012">
    <property type="protein sequence ID" value="GJE89319.1"/>
    <property type="molecule type" value="Genomic_DNA"/>
</dbReference>
<dbReference type="GO" id="GO:0005737">
    <property type="term" value="C:cytoplasm"/>
    <property type="evidence" value="ECO:0007669"/>
    <property type="project" value="UniProtKB-SubCell"/>
</dbReference>
<keyword evidence="8" id="KW-0378">Hydrolase</keyword>
<dbReference type="PROSITE" id="PS51747">
    <property type="entry name" value="CYT_DCMP_DEAMINASES_2"/>
    <property type="match status" value="1"/>
</dbReference>
<sequence length="155" mass="16572">MDAVDALGTAAALEQAKKSYAEGGIPIGAALVQHVSAGSAPKLIACGHNERIQKSSATLHGEMSCLENAGRLKADVYRNCTMFTTLSPCIMCTGAILLYRIPRVVIGENATFCGGEDLLLANGVEVVVLDDRECRDLMSKFIAEKPEEWNEDIGE</sequence>
<evidence type="ECO:0000256" key="5">
    <source>
        <dbReference type="ARBA" id="ARBA00011738"/>
    </source>
</evidence>
<evidence type="ECO:0000256" key="10">
    <source>
        <dbReference type="ARBA" id="ARBA00023242"/>
    </source>
</evidence>
<reference evidence="18 19" key="1">
    <citation type="submission" date="2021-08" db="EMBL/GenBank/DDBJ databases">
        <title>Draft Genome Sequence of Phanerochaete sordida strain YK-624.</title>
        <authorList>
            <person name="Mori T."/>
            <person name="Dohra H."/>
            <person name="Suzuki T."/>
            <person name="Kawagishi H."/>
            <person name="Hirai H."/>
        </authorList>
    </citation>
    <scope>NUCLEOTIDE SEQUENCE [LARGE SCALE GENOMIC DNA]</scope>
    <source>
        <strain evidence="18 19">YK-624</strain>
    </source>
</reference>
<dbReference type="EC" id="3.5.4.1" evidence="14"/>
<evidence type="ECO:0000256" key="12">
    <source>
        <dbReference type="ARBA" id="ARBA00056232"/>
    </source>
</evidence>
<keyword evidence="19" id="KW-1185">Reference proteome</keyword>
<evidence type="ECO:0000256" key="9">
    <source>
        <dbReference type="ARBA" id="ARBA00022833"/>
    </source>
</evidence>
<evidence type="ECO:0000256" key="11">
    <source>
        <dbReference type="ARBA" id="ARBA00050113"/>
    </source>
</evidence>
<comment type="subunit">
    <text evidence="5">Homodimer.</text>
</comment>
<evidence type="ECO:0000256" key="3">
    <source>
        <dbReference type="ARBA" id="ARBA00004496"/>
    </source>
</evidence>
<proteinExistence type="inferred from homology"/>
<dbReference type="FunFam" id="3.40.140.10:FF:000016">
    <property type="entry name" value="Cytosine deaminase"/>
    <property type="match status" value="1"/>
</dbReference>
<comment type="function">
    <text evidence="12">Catalyzes the hydrolytic deamination of cytosine to uracil or 5-methylcytosine to thymine. Is involved in the pyrimidine salvage pathway, which allows the cell to utilize cytosine for pyrimidine nucleotide synthesis.</text>
</comment>
<evidence type="ECO:0000256" key="4">
    <source>
        <dbReference type="ARBA" id="ARBA00006576"/>
    </source>
</evidence>
<accession>A0A9P3LC89</accession>
<gene>
    <name evidence="18" type="ORF">PsYK624_054180</name>
</gene>
<dbReference type="OrthoDB" id="408702at2759"/>
<evidence type="ECO:0000313" key="18">
    <source>
        <dbReference type="EMBL" id="GJE89319.1"/>
    </source>
</evidence>
<dbReference type="GO" id="GO:0019858">
    <property type="term" value="P:cytosine metabolic process"/>
    <property type="evidence" value="ECO:0007669"/>
    <property type="project" value="UniProtKB-ARBA"/>
</dbReference>
<dbReference type="InterPro" id="IPR016193">
    <property type="entry name" value="Cytidine_deaminase-like"/>
</dbReference>
<dbReference type="PANTHER" id="PTHR11079">
    <property type="entry name" value="CYTOSINE DEAMINASE FAMILY MEMBER"/>
    <property type="match status" value="1"/>
</dbReference>
<dbReference type="PANTHER" id="PTHR11079:SF190">
    <property type="entry name" value="CYTOSINE DEAMINASE"/>
    <property type="match status" value="1"/>
</dbReference>
<dbReference type="GO" id="GO:0046872">
    <property type="term" value="F:metal ion binding"/>
    <property type="evidence" value="ECO:0007669"/>
    <property type="project" value="UniProtKB-KW"/>
</dbReference>
<keyword evidence="9" id="KW-0862">Zinc</keyword>
<comment type="pathway">
    <text evidence="13">Pyrimidine metabolism; UMP biosynthesis via salvage pathway; uracil from cytosine: step 1/1.</text>
</comment>
<evidence type="ECO:0000256" key="13">
    <source>
        <dbReference type="ARBA" id="ARBA00060700"/>
    </source>
</evidence>
<comment type="caution">
    <text evidence="18">The sequence shown here is derived from an EMBL/GenBank/DDBJ whole genome shotgun (WGS) entry which is preliminary data.</text>
</comment>
<keyword evidence="6" id="KW-0963">Cytoplasm</keyword>
<evidence type="ECO:0000256" key="16">
    <source>
        <dbReference type="ARBA" id="ARBA00084039"/>
    </source>
</evidence>
<dbReference type="CDD" id="cd01285">
    <property type="entry name" value="nucleoside_deaminase"/>
    <property type="match status" value="1"/>
</dbReference>
<comment type="catalytic activity">
    <reaction evidence="11">
        <text>cytosine + H2O + H(+) = uracil + NH4(+)</text>
        <dbReference type="Rhea" id="RHEA:20605"/>
        <dbReference type="ChEBI" id="CHEBI:15377"/>
        <dbReference type="ChEBI" id="CHEBI:15378"/>
        <dbReference type="ChEBI" id="CHEBI:16040"/>
        <dbReference type="ChEBI" id="CHEBI:17568"/>
        <dbReference type="ChEBI" id="CHEBI:28938"/>
        <dbReference type="EC" id="3.5.4.1"/>
    </reaction>
</comment>
<dbReference type="GO" id="GO:0005634">
    <property type="term" value="C:nucleus"/>
    <property type="evidence" value="ECO:0007669"/>
    <property type="project" value="UniProtKB-SubCell"/>
</dbReference>
<dbReference type="SUPFAM" id="SSF53927">
    <property type="entry name" value="Cytidine deaminase-like"/>
    <property type="match status" value="1"/>
</dbReference>
<dbReference type="Gene3D" id="3.40.140.10">
    <property type="entry name" value="Cytidine Deaminase, domain 2"/>
    <property type="match status" value="1"/>
</dbReference>
<keyword evidence="7" id="KW-0479">Metal-binding</keyword>
<name>A0A9P3LC89_9APHY</name>
<feature type="domain" description="CMP/dCMP-type deaminase" evidence="17">
    <location>
        <begin position="3"/>
        <end position="126"/>
    </location>
</feature>
<dbReference type="Proteomes" id="UP000703269">
    <property type="component" value="Unassembled WGS sequence"/>
</dbReference>
<keyword evidence="10" id="KW-0539">Nucleus</keyword>
<evidence type="ECO:0000256" key="8">
    <source>
        <dbReference type="ARBA" id="ARBA00022801"/>
    </source>
</evidence>
<evidence type="ECO:0000256" key="7">
    <source>
        <dbReference type="ARBA" id="ARBA00022723"/>
    </source>
</evidence>
<evidence type="ECO:0000256" key="1">
    <source>
        <dbReference type="ARBA" id="ARBA00001947"/>
    </source>
</evidence>
<protein>
    <recommendedName>
        <fullName evidence="15">Cytosine deaminase</fullName>
        <ecNumber evidence="14">3.5.4.1</ecNumber>
    </recommendedName>
    <alternativeName>
        <fullName evidence="16">Cytosine aminohydrolase</fullName>
    </alternativeName>
</protein>
<comment type="cofactor">
    <cofactor evidence="1">
        <name>Zn(2+)</name>
        <dbReference type="ChEBI" id="CHEBI:29105"/>
    </cofactor>
</comment>
<organism evidence="18 19">
    <name type="scientific">Phanerochaete sordida</name>
    <dbReference type="NCBI Taxonomy" id="48140"/>
    <lineage>
        <taxon>Eukaryota</taxon>
        <taxon>Fungi</taxon>
        <taxon>Dikarya</taxon>
        <taxon>Basidiomycota</taxon>
        <taxon>Agaricomycotina</taxon>
        <taxon>Agaricomycetes</taxon>
        <taxon>Polyporales</taxon>
        <taxon>Phanerochaetaceae</taxon>
        <taxon>Phanerochaete</taxon>
    </lineage>
</organism>
<dbReference type="AlphaFoldDB" id="A0A9P3LC89"/>